<dbReference type="PANTHER" id="PTHR30408:SF12">
    <property type="entry name" value="TYPE I RESTRICTION ENZYME MJAVIII SPECIFICITY SUBUNIT"/>
    <property type="match status" value="1"/>
</dbReference>
<comment type="similarity">
    <text evidence="1">Belongs to the type-I restriction system S methylase family.</text>
</comment>
<sequence>MEKRKTPRIRFKGFSDDWEQRKLGEMADYKKGPFGSALKKEIFVPEGIDTVKVYEQQNAINKDWRFARYFITREYAQKLSNFETHAGDIIVSCAGTIGEIYELPHKSKPGIINQALMRIRVNEGFITKDLYKIIFSNKIDEFSAKMSNGSAMKNIPPFADLKGMIADIPSMKEQYCMGNFFSNFDTLITFHQRQQNSWKLIEKGVKLWMILTKNQILKRL</sequence>
<gene>
    <name evidence="5" type="ORF">VRLFYP33_02236</name>
</gene>
<evidence type="ECO:0000259" key="4">
    <source>
        <dbReference type="Pfam" id="PF01420"/>
    </source>
</evidence>
<dbReference type="EMBL" id="CACRUX010000098">
    <property type="protein sequence ID" value="VYU49115.1"/>
    <property type="molecule type" value="Genomic_DNA"/>
</dbReference>
<dbReference type="InterPro" id="IPR044946">
    <property type="entry name" value="Restrct_endonuc_typeI_TRD_sf"/>
</dbReference>
<dbReference type="Pfam" id="PF01420">
    <property type="entry name" value="Methylase_S"/>
    <property type="match status" value="1"/>
</dbReference>
<dbReference type="InterPro" id="IPR052021">
    <property type="entry name" value="Type-I_RS_S_subunit"/>
</dbReference>
<proteinExistence type="inferred from homology"/>
<dbReference type="CDD" id="cd16961">
    <property type="entry name" value="RMtype1_S_TRD-CR_like"/>
    <property type="match status" value="1"/>
</dbReference>
<accession>A0A6N3FAN5</accession>
<dbReference type="GO" id="GO:0009307">
    <property type="term" value="P:DNA restriction-modification system"/>
    <property type="evidence" value="ECO:0007669"/>
    <property type="project" value="UniProtKB-KW"/>
</dbReference>
<keyword evidence="3" id="KW-0238">DNA-binding</keyword>
<protein>
    <submittedName>
        <fullName evidence="5">Type I restriction modification DNA specificity domain protein</fullName>
    </submittedName>
</protein>
<reference evidence="5" key="1">
    <citation type="submission" date="2019-11" db="EMBL/GenBank/DDBJ databases">
        <authorList>
            <person name="Feng L."/>
        </authorList>
    </citation>
    <scope>NUCLEOTIDE SEQUENCE</scope>
    <source>
        <strain evidence="5">VrattiLFYP33</strain>
    </source>
</reference>
<evidence type="ECO:0000256" key="2">
    <source>
        <dbReference type="ARBA" id="ARBA00022747"/>
    </source>
</evidence>
<evidence type="ECO:0000256" key="1">
    <source>
        <dbReference type="ARBA" id="ARBA00010923"/>
    </source>
</evidence>
<organism evidence="5">
    <name type="scientific">Veillonella ratti</name>
    <dbReference type="NCBI Taxonomy" id="103892"/>
    <lineage>
        <taxon>Bacteria</taxon>
        <taxon>Bacillati</taxon>
        <taxon>Bacillota</taxon>
        <taxon>Negativicutes</taxon>
        <taxon>Veillonellales</taxon>
        <taxon>Veillonellaceae</taxon>
        <taxon>Veillonella</taxon>
    </lineage>
</organism>
<dbReference type="RefSeq" id="WP_156705751.1">
    <property type="nucleotide sequence ID" value="NZ_CACRUX010000098.1"/>
</dbReference>
<evidence type="ECO:0000313" key="5">
    <source>
        <dbReference type="EMBL" id="VYU49115.1"/>
    </source>
</evidence>
<evidence type="ECO:0000256" key="3">
    <source>
        <dbReference type="ARBA" id="ARBA00023125"/>
    </source>
</evidence>
<dbReference type="Gene3D" id="3.90.220.20">
    <property type="entry name" value="DNA methylase specificity domains"/>
    <property type="match status" value="1"/>
</dbReference>
<name>A0A6N3FAN5_9FIRM</name>
<feature type="domain" description="Type I restriction modification DNA specificity" evidence="4">
    <location>
        <begin position="16"/>
        <end position="196"/>
    </location>
</feature>
<dbReference type="AlphaFoldDB" id="A0A6N3FAN5"/>
<dbReference type="GO" id="GO:0003677">
    <property type="term" value="F:DNA binding"/>
    <property type="evidence" value="ECO:0007669"/>
    <property type="project" value="UniProtKB-KW"/>
</dbReference>
<dbReference type="InterPro" id="IPR000055">
    <property type="entry name" value="Restrct_endonuc_typeI_TRD"/>
</dbReference>
<dbReference type="SUPFAM" id="SSF116734">
    <property type="entry name" value="DNA methylase specificity domain"/>
    <property type="match status" value="1"/>
</dbReference>
<dbReference type="PANTHER" id="PTHR30408">
    <property type="entry name" value="TYPE-1 RESTRICTION ENZYME ECOKI SPECIFICITY PROTEIN"/>
    <property type="match status" value="1"/>
</dbReference>
<keyword evidence="2" id="KW-0680">Restriction system</keyword>